<dbReference type="InterPro" id="IPR023753">
    <property type="entry name" value="FAD/NAD-binding_dom"/>
</dbReference>
<dbReference type="GO" id="GO:0051536">
    <property type="term" value="F:iron-sulfur cluster binding"/>
    <property type="evidence" value="ECO:0007669"/>
    <property type="project" value="UniProtKB-KW"/>
</dbReference>
<dbReference type="GO" id="GO:0046872">
    <property type="term" value="F:metal ion binding"/>
    <property type="evidence" value="ECO:0007669"/>
    <property type="project" value="UniProtKB-KW"/>
</dbReference>
<dbReference type="PANTHER" id="PTHR43100:SF2">
    <property type="entry name" value="BNAA03G19380D PROTEIN"/>
    <property type="match status" value="1"/>
</dbReference>
<dbReference type="Gene3D" id="3.50.50.60">
    <property type="entry name" value="FAD/NAD(P)-binding domain"/>
    <property type="match status" value="2"/>
</dbReference>
<keyword evidence="2" id="KW-0408">Iron</keyword>
<dbReference type="GO" id="GO:0016491">
    <property type="term" value="F:oxidoreductase activity"/>
    <property type="evidence" value="ECO:0007669"/>
    <property type="project" value="InterPro"/>
</dbReference>
<dbReference type="STRING" id="1121393.SAMN02745216_03980"/>
<dbReference type="PROSITE" id="PS00198">
    <property type="entry name" value="4FE4S_FER_1"/>
    <property type="match status" value="1"/>
</dbReference>
<dbReference type="SUPFAM" id="SSF69336">
    <property type="entry name" value="Alpha subunit of glutamate synthase, C-terminal domain"/>
    <property type="match status" value="1"/>
</dbReference>
<dbReference type="InterPro" id="IPR051394">
    <property type="entry name" value="Glutamate_Synthase"/>
</dbReference>
<dbReference type="SUPFAM" id="SSF51905">
    <property type="entry name" value="FAD/NAD(P)-binding domain"/>
    <property type="match status" value="1"/>
</dbReference>
<dbReference type="InterPro" id="IPR028261">
    <property type="entry name" value="DPD_II"/>
</dbReference>
<accession>A0A1M6UV63</accession>
<dbReference type="InterPro" id="IPR002489">
    <property type="entry name" value="Glu_synth_asu_C"/>
</dbReference>
<evidence type="ECO:0000256" key="1">
    <source>
        <dbReference type="ARBA" id="ARBA00022723"/>
    </source>
</evidence>
<dbReference type="PANTHER" id="PTHR43100">
    <property type="entry name" value="GLUTAMATE SYNTHASE [NADPH] SMALL CHAIN"/>
    <property type="match status" value="1"/>
</dbReference>
<feature type="domain" description="4Fe-4S ferredoxin-type" evidence="4">
    <location>
        <begin position="704"/>
        <end position="736"/>
    </location>
</feature>
<evidence type="ECO:0000259" key="4">
    <source>
        <dbReference type="PROSITE" id="PS51379"/>
    </source>
</evidence>
<dbReference type="InterPro" id="IPR036188">
    <property type="entry name" value="FAD/NAD-bd_sf"/>
</dbReference>
<dbReference type="InterPro" id="IPR017896">
    <property type="entry name" value="4Fe4S_Fe-S-bd"/>
</dbReference>
<sequence>MKNVYKLSGIDKGHRIESRVLEEQIQHAVASGERNLEIDAAGQHGLGGRLWSAGDEPVNITITGSPGQRLGSMGFPNTRITVKGPASDDTGWLNAGAEIAVLGHATNGTANAMAQGKVFIGGNIGSRGMTMTKANPRFAPPELWVLGSVGDYFAEFMAGGVAVVCGYDPQNPDNVLGYRPCVGMVRGQVFVRGPFKGFSQADASLVPIDEETQEWLFTNLKNFLEKIEKPELYDELARIEDWQLILAKTPMQKSATPRMSMQDFAKNVWESELGAGGLVGDLVKVERETIPVVATGEFRRFVPVWEDQVYASPCQSSCPSGIPVQQRWAMIREGRVDEAVDMALNFTPFPATVCGYLCPNLCMQACTRNLSGMAPIDVKVLGKASINAGLPELPPLSGKKVAVIGGGVAGISVAWQLRMAGHEAVIYDMEKKLGGKMSSVIPNTRIPKEVIDKELERMAEALPHVQLEKKLDQAGVAKLQEEHEFVVVAAGAGKPKMPPLPGIENAATALDFLGKAKAGDVKPGKSVVIIGAGNVGCDVATEAHRLGATEITLIDVQKPASFGEERKAAEEAGATFLWPVFTKEITDKGVALTNGDFLDADTVVVAIGDAPDTAFLPETVKTVRGFVEVDENFQTTDSKFFAIGDIVMPGLLTDAIGAGRRAAMAITAIMEGKRPEALEKPQIDKTRVSMAYFNPRVREFEKVDACAMDCSSCGTCRDCGICEAICPQAAISRVEEPGKRFEMVVDPEKCIGCGFCAGACPCGIWTLVENDPMG</sequence>
<dbReference type="Pfam" id="PF12838">
    <property type="entry name" value="Fer4_7"/>
    <property type="match status" value="1"/>
</dbReference>
<organism evidence="5 6">
    <name type="scientific">Desulfatibacillum alkenivorans DSM 16219</name>
    <dbReference type="NCBI Taxonomy" id="1121393"/>
    <lineage>
        <taxon>Bacteria</taxon>
        <taxon>Pseudomonadati</taxon>
        <taxon>Thermodesulfobacteriota</taxon>
        <taxon>Desulfobacteria</taxon>
        <taxon>Desulfobacterales</taxon>
        <taxon>Desulfatibacillaceae</taxon>
        <taxon>Desulfatibacillum</taxon>
    </lineage>
</organism>
<dbReference type="PROSITE" id="PS51379">
    <property type="entry name" value="4FE4S_FER_2"/>
    <property type="match status" value="2"/>
</dbReference>
<dbReference type="InterPro" id="IPR036485">
    <property type="entry name" value="Glu_synth_asu_C_sf"/>
</dbReference>
<name>A0A1M6UV63_9BACT</name>
<proteinExistence type="predicted"/>
<evidence type="ECO:0000256" key="3">
    <source>
        <dbReference type="ARBA" id="ARBA00023014"/>
    </source>
</evidence>
<reference evidence="6" key="1">
    <citation type="submission" date="2016-11" db="EMBL/GenBank/DDBJ databases">
        <authorList>
            <person name="Varghese N."/>
            <person name="Submissions S."/>
        </authorList>
    </citation>
    <scope>NUCLEOTIDE SEQUENCE [LARGE SCALE GENOMIC DNA]</scope>
    <source>
        <strain evidence="6">DSM 16219</strain>
    </source>
</reference>
<dbReference type="OrthoDB" id="9803192at2"/>
<dbReference type="Gene3D" id="1.10.1060.10">
    <property type="entry name" value="Alpha-helical ferredoxin"/>
    <property type="match status" value="1"/>
</dbReference>
<evidence type="ECO:0000313" key="6">
    <source>
        <dbReference type="Proteomes" id="UP000183994"/>
    </source>
</evidence>
<dbReference type="Gene3D" id="2.160.20.60">
    <property type="entry name" value="Glutamate synthase, alpha subunit, C-terminal domain"/>
    <property type="match status" value="1"/>
</dbReference>
<dbReference type="Pfam" id="PF01493">
    <property type="entry name" value="GXGXG"/>
    <property type="match status" value="1"/>
</dbReference>
<dbReference type="Gene3D" id="3.30.70.20">
    <property type="match status" value="1"/>
</dbReference>
<dbReference type="InterPro" id="IPR017900">
    <property type="entry name" value="4Fe4S_Fe_S_CS"/>
</dbReference>
<evidence type="ECO:0000256" key="2">
    <source>
        <dbReference type="ARBA" id="ARBA00023004"/>
    </source>
</evidence>
<keyword evidence="1" id="KW-0479">Metal-binding</keyword>
<evidence type="ECO:0000313" key="5">
    <source>
        <dbReference type="EMBL" id="SHK73065.1"/>
    </source>
</evidence>
<dbReference type="Proteomes" id="UP000183994">
    <property type="component" value="Unassembled WGS sequence"/>
</dbReference>
<feature type="domain" description="4Fe-4S ferredoxin-type" evidence="4">
    <location>
        <begin position="741"/>
        <end position="770"/>
    </location>
</feature>
<dbReference type="SUPFAM" id="SSF54862">
    <property type="entry name" value="4Fe-4S ferredoxins"/>
    <property type="match status" value="1"/>
</dbReference>
<dbReference type="Pfam" id="PF07992">
    <property type="entry name" value="Pyr_redox_2"/>
    <property type="match status" value="1"/>
</dbReference>
<keyword evidence="6" id="KW-1185">Reference proteome</keyword>
<dbReference type="InterPro" id="IPR009051">
    <property type="entry name" value="Helical_ferredxn"/>
</dbReference>
<dbReference type="Pfam" id="PF14691">
    <property type="entry name" value="Fer4_20"/>
    <property type="match status" value="1"/>
</dbReference>
<gene>
    <name evidence="5" type="ORF">SAMN02745216_03980</name>
</gene>
<dbReference type="AlphaFoldDB" id="A0A1M6UV63"/>
<dbReference type="RefSeq" id="WP_073478011.1">
    <property type="nucleotide sequence ID" value="NZ_FQZU01000032.1"/>
</dbReference>
<dbReference type="PRINTS" id="PR00368">
    <property type="entry name" value="FADPNR"/>
</dbReference>
<protein>
    <submittedName>
        <fullName evidence="5">Glutamate synthase (NADPH) GltB3 subunit</fullName>
    </submittedName>
</protein>
<keyword evidence="3" id="KW-0411">Iron-sulfur</keyword>
<dbReference type="EMBL" id="FQZU01000032">
    <property type="protein sequence ID" value="SHK73065.1"/>
    <property type="molecule type" value="Genomic_DNA"/>
</dbReference>